<dbReference type="Proteomes" id="UP000176998">
    <property type="component" value="Unassembled WGS sequence"/>
</dbReference>
<reference evidence="1 2" key="1">
    <citation type="submission" date="2016-09" db="EMBL/GenBank/DDBJ databases">
        <authorList>
            <person name="Capua I."/>
            <person name="De Benedictis P."/>
            <person name="Joannis T."/>
            <person name="Lombin L.H."/>
            <person name="Cattoli G."/>
        </authorList>
    </citation>
    <scope>NUCLEOTIDE SEQUENCE [LARGE SCALE GENOMIC DNA]</scope>
    <source>
        <strain evidence="1 2">IMI 309357</strain>
    </source>
</reference>
<evidence type="ECO:0000313" key="1">
    <source>
        <dbReference type="EMBL" id="OHE94982.1"/>
    </source>
</evidence>
<evidence type="ECO:0000313" key="2">
    <source>
        <dbReference type="Proteomes" id="UP000176998"/>
    </source>
</evidence>
<dbReference type="EMBL" id="MJBS01000090">
    <property type="protein sequence ID" value="OHE94982.1"/>
    <property type="molecule type" value="Genomic_DNA"/>
</dbReference>
<keyword evidence="2" id="KW-1185">Reference proteome</keyword>
<dbReference type="AlphaFoldDB" id="A0A1G4B0Z8"/>
<comment type="caution">
    <text evidence="1">The sequence shown here is derived from an EMBL/GenBank/DDBJ whole genome shotgun (WGS) entry which is preliminary data.</text>
</comment>
<name>A0A1G4B0Z8_9PEZI</name>
<sequence length="67" mass="7214">MSQCTVLGFSSLPKLKNYSAGARIPLSKDPIDDKPSPKGRAAVTMHRTATPIMPCCRVLRLAKGDDT</sequence>
<organism evidence="1 2">
    <name type="scientific">Colletotrichum orchidophilum</name>
    <dbReference type="NCBI Taxonomy" id="1209926"/>
    <lineage>
        <taxon>Eukaryota</taxon>
        <taxon>Fungi</taxon>
        <taxon>Dikarya</taxon>
        <taxon>Ascomycota</taxon>
        <taxon>Pezizomycotina</taxon>
        <taxon>Sordariomycetes</taxon>
        <taxon>Hypocreomycetidae</taxon>
        <taxon>Glomerellales</taxon>
        <taxon>Glomerellaceae</taxon>
        <taxon>Colletotrichum</taxon>
    </lineage>
</organism>
<protein>
    <submittedName>
        <fullName evidence="1">Uncharacterized protein</fullName>
    </submittedName>
</protein>
<accession>A0A1G4B0Z8</accession>
<dbReference type="GeneID" id="34562915"/>
<dbReference type="RefSeq" id="XP_022472144.1">
    <property type="nucleotide sequence ID" value="XM_022621405.1"/>
</dbReference>
<proteinExistence type="predicted"/>
<gene>
    <name evidence="1" type="ORF">CORC01_09776</name>
</gene>